<sequence length="395" mass="44030">MLTRSKVGIYKPKVYVATKHLLPLDIDDVPTTYLQASKHAHWRSAMQDEFNALQSMGILTLVPPSSSQNVVGCKWVFRVKKKPNGNGYHQQEGIDFQETSILRSFGVPTASYYWKTKSAYKIALDSGALASLTASSSSNTGGAYRGLWQAIRRAQVPPKVKVCGWRICSDILPTRVNLGKKGVRIDASYPHCDALWETKIRDWRMQFFSSCVVCCSCWAEWGGLWFRHGEGMETIGQIERRWGCEVGEGVGGAGAVIGGVNGEFMVAGSWRSQGCCSIKQVELLAIREGIRLALRFGLLRRLVRVTLLTSNLGFIVSYIQVLLSELVESTVSYVPRECNSGAHCLAMSSLFEGTSVHWFKEPPDVIRELLDHDMYPHSVPLSIKLSYSLKKNKNK</sequence>
<evidence type="ECO:0000313" key="2">
    <source>
        <dbReference type="EMBL" id="KAB2615080.1"/>
    </source>
</evidence>
<dbReference type="InterPro" id="IPR044730">
    <property type="entry name" value="RNase_H-like_dom_plant"/>
</dbReference>
<dbReference type="Pfam" id="PF13456">
    <property type="entry name" value="RVT_3"/>
    <property type="match status" value="1"/>
</dbReference>
<proteinExistence type="predicted"/>
<dbReference type="GO" id="GO:0003676">
    <property type="term" value="F:nucleic acid binding"/>
    <property type="evidence" value="ECO:0007669"/>
    <property type="project" value="InterPro"/>
</dbReference>
<reference evidence="2 3" key="1">
    <citation type="submission" date="2019-09" db="EMBL/GenBank/DDBJ databases">
        <authorList>
            <person name="Ou C."/>
        </authorList>
    </citation>
    <scope>NUCLEOTIDE SEQUENCE [LARGE SCALE GENOMIC DNA]</scope>
    <source>
        <strain evidence="2">S2</strain>
        <tissue evidence="2">Leaf</tissue>
    </source>
</reference>
<organism evidence="2 3">
    <name type="scientific">Pyrus ussuriensis x Pyrus communis</name>
    <dbReference type="NCBI Taxonomy" id="2448454"/>
    <lineage>
        <taxon>Eukaryota</taxon>
        <taxon>Viridiplantae</taxon>
        <taxon>Streptophyta</taxon>
        <taxon>Embryophyta</taxon>
        <taxon>Tracheophyta</taxon>
        <taxon>Spermatophyta</taxon>
        <taxon>Magnoliopsida</taxon>
        <taxon>eudicotyledons</taxon>
        <taxon>Gunneridae</taxon>
        <taxon>Pentapetalae</taxon>
        <taxon>rosids</taxon>
        <taxon>fabids</taxon>
        <taxon>Rosales</taxon>
        <taxon>Rosaceae</taxon>
        <taxon>Amygdaloideae</taxon>
        <taxon>Maleae</taxon>
        <taxon>Pyrus</taxon>
    </lineage>
</organism>
<comment type="caution">
    <text evidence="2">The sequence shown here is derived from an EMBL/GenBank/DDBJ whole genome shotgun (WGS) entry which is preliminary data.</text>
</comment>
<evidence type="ECO:0000259" key="1">
    <source>
        <dbReference type="Pfam" id="PF13456"/>
    </source>
</evidence>
<dbReference type="GO" id="GO:0004523">
    <property type="term" value="F:RNA-DNA hybrid ribonuclease activity"/>
    <property type="evidence" value="ECO:0007669"/>
    <property type="project" value="InterPro"/>
</dbReference>
<name>A0A5N5GPA6_9ROSA</name>
<dbReference type="InterPro" id="IPR053151">
    <property type="entry name" value="RNase_H-like"/>
</dbReference>
<gene>
    <name evidence="2" type="ORF">D8674_021668</name>
</gene>
<dbReference type="PANTHER" id="PTHR47723">
    <property type="entry name" value="OS05G0353850 PROTEIN"/>
    <property type="match status" value="1"/>
</dbReference>
<feature type="domain" description="RNase H type-1" evidence="1">
    <location>
        <begin position="244"/>
        <end position="347"/>
    </location>
</feature>
<dbReference type="Proteomes" id="UP000327157">
    <property type="component" value="Chromosome 3"/>
</dbReference>
<dbReference type="CDD" id="cd06222">
    <property type="entry name" value="RNase_H_like"/>
    <property type="match status" value="1"/>
</dbReference>
<dbReference type="AlphaFoldDB" id="A0A5N5GPA6"/>
<reference evidence="3" key="2">
    <citation type="submission" date="2019-10" db="EMBL/GenBank/DDBJ databases">
        <title>A de novo genome assembly of a pear dwarfing rootstock.</title>
        <authorList>
            <person name="Wang F."/>
            <person name="Wang J."/>
            <person name="Li S."/>
            <person name="Zhang Y."/>
            <person name="Fang M."/>
            <person name="Ma L."/>
            <person name="Zhao Y."/>
            <person name="Jiang S."/>
        </authorList>
    </citation>
    <scope>NUCLEOTIDE SEQUENCE [LARGE SCALE GENOMIC DNA]</scope>
</reference>
<protein>
    <recommendedName>
        <fullName evidence="1">RNase H type-1 domain-containing protein</fullName>
    </recommendedName>
</protein>
<dbReference type="EMBL" id="SMOL01000402">
    <property type="protein sequence ID" value="KAB2615080.1"/>
    <property type="molecule type" value="Genomic_DNA"/>
</dbReference>
<accession>A0A5N5GPA6</accession>
<dbReference type="OrthoDB" id="1000646at2759"/>
<dbReference type="PANTHER" id="PTHR47723:SF24">
    <property type="entry name" value="RNASE H TYPE-1 DOMAIN-CONTAINING PROTEIN"/>
    <property type="match status" value="1"/>
</dbReference>
<evidence type="ECO:0000313" key="3">
    <source>
        <dbReference type="Proteomes" id="UP000327157"/>
    </source>
</evidence>
<keyword evidence="3" id="KW-1185">Reference proteome</keyword>
<dbReference type="InterPro" id="IPR002156">
    <property type="entry name" value="RNaseH_domain"/>
</dbReference>
<reference evidence="2 3" key="3">
    <citation type="submission" date="2019-11" db="EMBL/GenBank/DDBJ databases">
        <title>A de novo genome assembly of a pear dwarfing rootstock.</title>
        <authorList>
            <person name="Wang F."/>
            <person name="Wang J."/>
            <person name="Li S."/>
            <person name="Zhang Y."/>
            <person name="Fang M."/>
            <person name="Ma L."/>
            <person name="Zhao Y."/>
            <person name="Jiang S."/>
        </authorList>
    </citation>
    <scope>NUCLEOTIDE SEQUENCE [LARGE SCALE GENOMIC DNA]</scope>
    <source>
        <strain evidence="2">S2</strain>
        <tissue evidence="2">Leaf</tissue>
    </source>
</reference>